<protein>
    <submittedName>
        <fullName evidence="1">Uncharacterized protein</fullName>
    </submittedName>
</protein>
<sequence>MSPFSKDKYEVMILHFRIYVFVQNFIEWKRSQKTSIPNQKTKQSRIFSSIDFSIQEGDTYRNEYIDCHITVIRKK</sequence>
<name>A0A0S2IM10_LEPBO</name>
<dbReference type="Proteomes" id="UP000058857">
    <property type="component" value="Chromosome 1"/>
</dbReference>
<dbReference type="AlphaFoldDB" id="A0A0S2IM10"/>
<accession>A0A0S2IM10</accession>
<reference evidence="1 2" key="1">
    <citation type="journal article" date="2015" name="PLoS Negl. Trop. Dis.">
        <title>Distribution of Plasmids in Distinct Leptospira Pathogenic Species.</title>
        <authorList>
            <person name="Wang Y."/>
            <person name="Zhuang X."/>
            <person name="Zhong Y."/>
            <person name="Zhang C."/>
            <person name="Zhang Y."/>
            <person name="Zeng L."/>
            <person name="Zhu Y."/>
            <person name="He P."/>
            <person name="Dong K."/>
            <person name="Pal U."/>
            <person name="Guo X."/>
            <person name="Qin J."/>
        </authorList>
    </citation>
    <scope>NUCLEOTIDE SEQUENCE [LARGE SCALE GENOMIC DNA]</scope>
    <source>
        <strain evidence="1 2">56604</strain>
    </source>
</reference>
<gene>
    <name evidence="1" type="ORF">LBBP_00284</name>
</gene>
<evidence type="ECO:0000313" key="2">
    <source>
        <dbReference type="Proteomes" id="UP000058857"/>
    </source>
</evidence>
<proteinExistence type="predicted"/>
<dbReference type="PATRIC" id="fig|280505.15.peg.279"/>
<dbReference type="EMBL" id="CP012029">
    <property type="protein sequence ID" value="ALO24649.1"/>
    <property type="molecule type" value="Genomic_DNA"/>
</dbReference>
<organism evidence="1">
    <name type="scientific">Leptospira borgpetersenii serovar Ballum</name>
    <dbReference type="NCBI Taxonomy" id="280505"/>
    <lineage>
        <taxon>Bacteria</taxon>
        <taxon>Pseudomonadati</taxon>
        <taxon>Spirochaetota</taxon>
        <taxon>Spirochaetia</taxon>
        <taxon>Leptospirales</taxon>
        <taxon>Leptospiraceae</taxon>
        <taxon>Leptospira</taxon>
    </lineage>
</organism>
<evidence type="ECO:0000313" key="1">
    <source>
        <dbReference type="EMBL" id="ALO24649.1"/>
    </source>
</evidence>